<proteinExistence type="predicted"/>
<dbReference type="Pfam" id="PF05031">
    <property type="entry name" value="NEAT"/>
    <property type="match status" value="1"/>
</dbReference>
<evidence type="ECO:0000259" key="6">
    <source>
        <dbReference type="PROSITE" id="PS50978"/>
    </source>
</evidence>
<dbReference type="SMART" id="SM00725">
    <property type="entry name" value="NEAT"/>
    <property type="match status" value="1"/>
</dbReference>
<feature type="compositionally biased region" description="Low complexity" evidence="3">
    <location>
        <begin position="166"/>
        <end position="186"/>
    </location>
</feature>
<protein>
    <submittedName>
        <fullName evidence="7">Cell surface protein</fullName>
    </submittedName>
</protein>
<name>A0A1D7ZXF9_LIMFE</name>
<evidence type="ECO:0000313" key="8">
    <source>
        <dbReference type="EMBL" id="PNV58170.1"/>
    </source>
</evidence>
<dbReference type="EMBL" id="POTQ01000006">
    <property type="protein sequence ID" value="PNV58170.1"/>
    <property type="molecule type" value="Genomic_DNA"/>
</dbReference>
<dbReference type="SMR" id="A0A1D7ZXF9"/>
<dbReference type="RefSeq" id="WP_003684284.1">
    <property type="nucleotide sequence ID" value="NZ_AP024320.1"/>
</dbReference>
<dbReference type="Gene3D" id="2.60.40.1850">
    <property type="match status" value="1"/>
</dbReference>
<comment type="subcellular location">
    <subcellularLocation>
        <location evidence="1">Cell envelope</location>
    </subcellularLocation>
</comment>
<evidence type="ECO:0000256" key="4">
    <source>
        <dbReference type="SAM" id="Phobius"/>
    </source>
</evidence>
<keyword evidence="4" id="KW-0472">Membrane</keyword>
<feature type="chain" id="PRO_5015063294" evidence="5">
    <location>
        <begin position="27"/>
        <end position="263"/>
    </location>
</feature>
<dbReference type="GO" id="GO:0030313">
    <property type="term" value="C:cell envelope"/>
    <property type="evidence" value="ECO:0007669"/>
    <property type="project" value="UniProtKB-SubCell"/>
</dbReference>
<dbReference type="SUPFAM" id="SSF158911">
    <property type="entry name" value="NEAT domain-like"/>
    <property type="match status" value="1"/>
</dbReference>
<accession>A0A1D7ZXF9</accession>
<evidence type="ECO:0000256" key="2">
    <source>
        <dbReference type="ARBA" id="ARBA00022729"/>
    </source>
</evidence>
<organism evidence="7 9">
    <name type="scientific">Limosilactobacillus fermentum</name>
    <name type="common">Lactobacillus fermentum</name>
    <dbReference type="NCBI Taxonomy" id="1613"/>
    <lineage>
        <taxon>Bacteria</taxon>
        <taxon>Bacillati</taxon>
        <taxon>Bacillota</taxon>
        <taxon>Bacilli</taxon>
        <taxon>Lactobacillales</taxon>
        <taxon>Lactobacillaceae</taxon>
        <taxon>Limosilactobacillus</taxon>
    </lineage>
</organism>
<dbReference type="PATRIC" id="fig|1613.112.peg.1100"/>
<gene>
    <name evidence="8" type="ORF">C1Y38_04500</name>
    <name evidence="7" type="ORF">LACFE_CDS1046</name>
</gene>
<dbReference type="EMBL" id="CP017151">
    <property type="protein sequence ID" value="AOR74502.1"/>
    <property type="molecule type" value="Genomic_DNA"/>
</dbReference>
<evidence type="ECO:0000256" key="1">
    <source>
        <dbReference type="ARBA" id="ARBA00004196"/>
    </source>
</evidence>
<evidence type="ECO:0000256" key="3">
    <source>
        <dbReference type="SAM" id="MobiDB-lite"/>
    </source>
</evidence>
<evidence type="ECO:0000313" key="9">
    <source>
        <dbReference type="Proteomes" id="UP000094714"/>
    </source>
</evidence>
<dbReference type="InterPro" id="IPR037250">
    <property type="entry name" value="NEAT_dom_sf"/>
</dbReference>
<reference evidence="8 10" key="2">
    <citation type="submission" date="2018-01" db="EMBL/GenBank/DDBJ databases">
        <title>Draft genome sequence of the feruloyl esterase-producing strain Lactobacillus fermentum CRL 1446, isolated from artisanal goat milk cheese.</title>
        <authorList>
            <person name="Abeijon Mukdsi M.C."/>
            <person name="Saavedra L."/>
            <person name="Gauffin Cano M.P."/>
            <person name="Hebert E.M."/>
            <person name="Medina R.B."/>
        </authorList>
    </citation>
    <scope>NUCLEOTIDE SEQUENCE [LARGE SCALE GENOMIC DNA]</scope>
    <source>
        <strain evidence="8 10">CRL 1446</strain>
    </source>
</reference>
<evidence type="ECO:0000313" key="10">
    <source>
        <dbReference type="Proteomes" id="UP000236514"/>
    </source>
</evidence>
<dbReference type="PROSITE" id="PS50978">
    <property type="entry name" value="NEAT"/>
    <property type="match status" value="1"/>
</dbReference>
<keyword evidence="2 5" id="KW-0732">Signal</keyword>
<dbReference type="AlphaFoldDB" id="A0A1D7ZXF9"/>
<feature type="compositionally biased region" description="Low complexity" evidence="3">
    <location>
        <begin position="193"/>
        <end position="202"/>
    </location>
</feature>
<feature type="transmembrane region" description="Helical" evidence="4">
    <location>
        <begin position="230"/>
        <end position="254"/>
    </location>
</feature>
<dbReference type="InterPro" id="IPR006635">
    <property type="entry name" value="NEAT_dom"/>
</dbReference>
<keyword evidence="4" id="KW-0812">Transmembrane</keyword>
<reference evidence="7 9" key="1">
    <citation type="submission" date="2016-09" db="EMBL/GenBank/DDBJ databases">
        <title>Genome Sequence of the Lactobacillus fermentum strain NCC2970 (CNCM I-5068).</title>
        <authorList>
            <person name="Barretto C."/>
            <person name="Ngom-Bru C."/>
            <person name="Genevaz A."/>
            <person name="Fournier C."/>
            <person name="Moine D."/>
            <person name="Kassam M."/>
            <person name="Iltis A."/>
            <person name="Sagory-Zalkind P."/>
            <person name="Faucherand G."/>
            <person name="Descombes P."/>
            <person name="Duboux S."/>
        </authorList>
    </citation>
    <scope>NUCLEOTIDE SEQUENCE [LARGE SCALE GENOMIC DNA]</scope>
    <source>
        <strain evidence="7 9">NCC2970</strain>
    </source>
</reference>
<sequence length="263" mass="27724">MKLKQFLLTVCTLIVAVIGFAKVGHAQSVSYQTYKYGTSTTSMADGYYARPATVTVSNGAYVVTMTIRTATNLSAWPVVVNSIDGQAPQNVTKTQSGGYYLYSYSFTTKDLSGVISSSISINVPGVYKANHNISFKFDTSSLPALSGSTSSTSASGANSSSATAAAGVANGSSSSTSGSNDPQLSQKLKKLESQASSQSSAAKAKESRLARSTIAQNDRVQEQSQKNQTLYYFVLVGGILGLLIVIAAAVYFVWSAKKQIPRH</sequence>
<feature type="domain" description="NEAT" evidence="6">
    <location>
        <begin position="22"/>
        <end position="153"/>
    </location>
</feature>
<feature type="region of interest" description="Disordered" evidence="3">
    <location>
        <begin position="166"/>
        <end position="221"/>
    </location>
</feature>
<dbReference type="Proteomes" id="UP000094714">
    <property type="component" value="Chromosome"/>
</dbReference>
<evidence type="ECO:0000313" key="7">
    <source>
        <dbReference type="EMBL" id="AOR74502.1"/>
    </source>
</evidence>
<evidence type="ECO:0000256" key="5">
    <source>
        <dbReference type="SAM" id="SignalP"/>
    </source>
</evidence>
<dbReference type="CDD" id="cd06920">
    <property type="entry name" value="NEAT"/>
    <property type="match status" value="1"/>
</dbReference>
<feature type="signal peptide" evidence="5">
    <location>
        <begin position="1"/>
        <end position="26"/>
    </location>
</feature>
<keyword evidence="4" id="KW-1133">Transmembrane helix</keyword>
<dbReference type="Proteomes" id="UP000236514">
    <property type="component" value="Unassembled WGS sequence"/>
</dbReference>